<accession>A0A1M5NGI9</accession>
<dbReference type="RefSeq" id="WP_073125380.1">
    <property type="nucleotide sequence ID" value="NZ_BAABCH010000101.1"/>
</dbReference>
<feature type="binding site" evidence="4 5">
    <location>
        <position position="152"/>
    </location>
    <ligand>
        <name>Zn(2+)</name>
        <dbReference type="ChEBI" id="CHEBI:29105"/>
    </ligand>
</feature>
<sequence length="249" mass="27576">MDNNIKKLKEILNNSDNIVFFGGAGVSTESNIPDFRSSTGLFNQKLNKSFSPEELVSHTFFVKYPEEFFKFYKDKLIYPDAKPNKAHLALAHLEKIGKLKAVITQNIDGLHQVAGNKKVFELHGSVLRNYCMDCNAFYDQNFILNSDKIPTCTKCGGKVKPDVVLYEEGLDEDVISGAIKAISKADTLIIGGTSLVVYPAAGLIDYFKGDTLVLINKSTTSADYKADIVIHDSIGEVLYKSISINEDTF</sequence>
<gene>
    <name evidence="4" type="primary">cobB</name>
    <name evidence="7" type="ORF">SAMN04488530_11054</name>
</gene>
<feature type="binding site" evidence="4">
    <location>
        <position position="28"/>
    </location>
    <ligand>
        <name>NAD(+)</name>
        <dbReference type="ChEBI" id="CHEBI:57540"/>
    </ligand>
</feature>
<dbReference type="EC" id="2.3.1.286" evidence="4"/>
<reference evidence="8" key="1">
    <citation type="submission" date="2016-11" db="EMBL/GenBank/DDBJ databases">
        <authorList>
            <person name="Varghese N."/>
            <person name="Submissions S."/>
        </authorList>
    </citation>
    <scope>NUCLEOTIDE SEQUENCE [LARGE SCALE GENOMIC DNA]</scope>
    <source>
        <strain evidence="8">DSM 2635</strain>
    </source>
</reference>
<keyword evidence="2 4" id="KW-0808">Transferase</keyword>
<organism evidence="7 8">
    <name type="scientific">Asaccharospora irregularis DSM 2635</name>
    <dbReference type="NCBI Taxonomy" id="1121321"/>
    <lineage>
        <taxon>Bacteria</taxon>
        <taxon>Bacillati</taxon>
        <taxon>Bacillota</taxon>
        <taxon>Clostridia</taxon>
        <taxon>Peptostreptococcales</taxon>
        <taxon>Peptostreptococcaceae</taxon>
        <taxon>Asaccharospora</taxon>
    </lineage>
</organism>
<comment type="cofactor">
    <cofactor evidence="4">
        <name>Zn(2+)</name>
        <dbReference type="ChEBI" id="CHEBI:29105"/>
    </cofactor>
    <text evidence="4">Binds 1 zinc ion per subunit.</text>
</comment>
<dbReference type="InterPro" id="IPR050134">
    <property type="entry name" value="NAD-dep_sirtuin_deacylases"/>
</dbReference>
<feature type="binding site" evidence="4">
    <location>
        <position position="193"/>
    </location>
    <ligand>
        <name>NAD(+)</name>
        <dbReference type="ChEBI" id="CHEBI:57540"/>
    </ligand>
</feature>
<dbReference type="STRING" id="1121321.SAMN04488530_11054"/>
<comment type="function">
    <text evidence="4">NAD-dependent protein deacetylase which modulates the activities of several enzymes which are inactive in their acetylated form.</text>
</comment>
<keyword evidence="4 5" id="KW-0862">Zinc</keyword>
<feature type="binding site" evidence="4">
    <location>
        <position position="234"/>
    </location>
    <ligand>
        <name>NAD(+)</name>
        <dbReference type="ChEBI" id="CHEBI:57540"/>
    </ligand>
</feature>
<dbReference type="EMBL" id="FQWX01000010">
    <property type="protein sequence ID" value="SHG88674.1"/>
    <property type="molecule type" value="Genomic_DNA"/>
</dbReference>
<dbReference type="PROSITE" id="PS50305">
    <property type="entry name" value="SIRTUIN"/>
    <property type="match status" value="1"/>
</dbReference>
<keyword evidence="8" id="KW-1185">Reference proteome</keyword>
<comment type="similarity">
    <text evidence="4">Belongs to the sirtuin family. Class U subfamily.</text>
</comment>
<dbReference type="InterPro" id="IPR003000">
    <property type="entry name" value="Sirtuin"/>
</dbReference>
<dbReference type="GO" id="GO:0005737">
    <property type="term" value="C:cytoplasm"/>
    <property type="evidence" value="ECO:0007669"/>
    <property type="project" value="UniProtKB-SubCell"/>
</dbReference>
<dbReference type="Gene3D" id="3.40.50.1220">
    <property type="entry name" value="TPP-binding domain"/>
    <property type="match status" value="1"/>
</dbReference>
<feature type="binding site" evidence="4">
    <location>
        <position position="24"/>
    </location>
    <ligand>
        <name>NAD(+)</name>
        <dbReference type="ChEBI" id="CHEBI:57540"/>
    </ligand>
</feature>
<evidence type="ECO:0000256" key="2">
    <source>
        <dbReference type="ARBA" id="ARBA00022679"/>
    </source>
</evidence>
<feature type="binding site" evidence="4">
    <location>
        <position position="36"/>
    </location>
    <ligand>
        <name>NAD(+)</name>
        <dbReference type="ChEBI" id="CHEBI:57540"/>
    </ligand>
</feature>
<dbReference type="AlphaFoldDB" id="A0A1M5NGI9"/>
<dbReference type="InterPro" id="IPR026591">
    <property type="entry name" value="Sirtuin_cat_small_dom_sf"/>
</dbReference>
<name>A0A1M5NGI9_9FIRM</name>
<comment type="caution">
    <text evidence="4">Lacks conserved residue(s) required for the propagation of feature annotation.</text>
</comment>
<evidence type="ECO:0000313" key="8">
    <source>
        <dbReference type="Proteomes" id="UP000243255"/>
    </source>
</evidence>
<dbReference type="OrthoDB" id="9800582at2"/>
<dbReference type="InterPro" id="IPR026590">
    <property type="entry name" value="Ssirtuin_cat_dom"/>
</dbReference>
<dbReference type="NCBIfam" id="NF001752">
    <property type="entry name" value="PRK00481.1-1"/>
    <property type="match status" value="1"/>
</dbReference>
<dbReference type="GO" id="GO:0070403">
    <property type="term" value="F:NAD+ binding"/>
    <property type="evidence" value="ECO:0007669"/>
    <property type="project" value="UniProtKB-UniRule"/>
</dbReference>
<feature type="active site" description="Proton acceptor" evidence="4 5">
    <location>
        <position position="123"/>
    </location>
</feature>
<feature type="binding site" evidence="4 5">
    <location>
        <position position="134"/>
    </location>
    <ligand>
        <name>Zn(2+)</name>
        <dbReference type="ChEBI" id="CHEBI:29105"/>
    </ligand>
</feature>
<dbReference type="GO" id="GO:0017136">
    <property type="term" value="F:histone deacetylase activity, NAD-dependent"/>
    <property type="evidence" value="ECO:0007669"/>
    <property type="project" value="TreeGrafter"/>
</dbReference>
<dbReference type="Proteomes" id="UP000243255">
    <property type="component" value="Unassembled WGS sequence"/>
</dbReference>
<evidence type="ECO:0000259" key="6">
    <source>
        <dbReference type="PROSITE" id="PS50305"/>
    </source>
</evidence>
<feature type="binding site" evidence="4">
    <location>
        <position position="35"/>
    </location>
    <ligand>
        <name>nicotinamide</name>
        <dbReference type="ChEBI" id="CHEBI:17154"/>
    </ligand>
</feature>
<feature type="binding site" evidence="4">
    <location>
        <position position="107"/>
    </location>
    <ligand>
        <name>nicotinamide</name>
        <dbReference type="ChEBI" id="CHEBI:17154"/>
    </ligand>
</feature>
<feature type="binding site" evidence="4">
    <location>
        <position position="35"/>
    </location>
    <ligand>
        <name>NAD(+)</name>
        <dbReference type="ChEBI" id="CHEBI:57540"/>
    </ligand>
</feature>
<feature type="binding site" evidence="4 5">
    <location>
        <position position="131"/>
    </location>
    <ligand>
        <name>Zn(2+)</name>
        <dbReference type="ChEBI" id="CHEBI:29105"/>
    </ligand>
</feature>
<feature type="binding site" evidence="4">
    <location>
        <position position="194"/>
    </location>
    <ligand>
        <name>NAD(+)</name>
        <dbReference type="ChEBI" id="CHEBI:57540"/>
    </ligand>
</feature>
<proteinExistence type="inferred from homology"/>
<feature type="binding site" evidence="4">
    <location>
        <position position="123"/>
    </location>
    <ligand>
        <name>NAD(+)</name>
        <dbReference type="ChEBI" id="CHEBI:57540"/>
    </ligand>
</feature>
<evidence type="ECO:0000313" key="7">
    <source>
        <dbReference type="EMBL" id="SHG88674.1"/>
    </source>
</evidence>
<feature type="binding site" evidence="4">
    <location>
        <position position="108"/>
    </location>
    <ligand>
        <name>nicotinamide</name>
        <dbReference type="ChEBI" id="CHEBI:17154"/>
    </ligand>
</feature>
<keyword evidence="3 4" id="KW-0520">NAD</keyword>
<keyword evidence="4 5" id="KW-0479">Metal-binding</keyword>
<dbReference type="InterPro" id="IPR029035">
    <property type="entry name" value="DHS-like_NAD/FAD-binding_dom"/>
</dbReference>
<comment type="subcellular location">
    <subcellularLocation>
        <location evidence="4">Cytoplasm</location>
    </subcellularLocation>
</comment>
<evidence type="ECO:0000256" key="5">
    <source>
        <dbReference type="PROSITE-ProRule" id="PRU00236"/>
    </source>
</evidence>
<dbReference type="GO" id="GO:0008270">
    <property type="term" value="F:zinc ion binding"/>
    <property type="evidence" value="ECO:0007669"/>
    <property type="project" value="UniProtKB-UniRule"/>
</dbReference>
<feature type="domain" description="Deacetylase sirtuin-type" evidence="6">
    <location>
        <begin position="1"/>
        <end position="249"/>
    </location>
</feature>
<comment type="catalytic activity">
    <reaction evidence="4">
        <text>N(6)-acetyl-L-lysyl-[protein] + NAD(+) + H2O = 2''-O-acetyl-ADP-D-ribose + nicotinamide + L-lysyl-[protein]</text>
        <dbReference type="Rhea" id="RHEA:43636"/>
        <dbReference type="Rhea" id="RHEA-COMP:9752"/>
        <dbReference type="Rhea" id="RHEA-COMP:10731"/>
        <dbReference type="ChEBI" id="CHEBI:15377"/>
        <dbReference type="ChEBI" id="CHEBI:17154"/>
        <dbReference type="ChEBI" id="CHEBI:29969"/>
        <dbReference type="ChEBI" id="CHEBI:57540"/>
        <dbReference type="ChEBI" id="CHEBI:61930"/>
        <dbReference type="ChEBI" id="CHEBI:83767"/>
        <dbReference type="EC" id="2.3.1.286"/>
    </reaction>
</comment>
<evidence type="ECO:0000256" key="4">
    <source>
        <dbReference type="HAMAP-Rule" id="MF_01968"/>
    </source>
</evidence>
<dbReference type="Pfam" id="PF02146">
    <property type="entry name" value="SIR2"/>
    <property type="match status" value="1"/>
</dbReference>
<feature type="binding site" evidence="4">
    <location>
        <position position="216"/>
    </location>
    <ligand>
        <name>NAD(+)</name>
        <dbReference type="ChEBI" id="CHEBI:57540"/>
    </ligand>
</feature>
<evidence type="ECO:0000256" key="1">
    <source>
        <dbReference type="ARBA" id="ARBA00022490"/>
    </source>
</evidence>
<dbReference type="SUPFAM" id="SSF52467">
    <property type="entry name" value="DHS-like NAD/FAD-binding domain"/>
    <property type="match status" value="1"/>
</dbReference>
<evidence type="ECO:0000256" key="3">
    <source>
        <dbReference type="ARBA" id="ARBA00023027"/>
    </source>
</evidence>
<dbReference type="InterPro" id="IPR028628">
    <property type="entry name" value="Sirtuin_class_U"/>
</dbReference>
<protein>
    <recommendedName>
        <fullName evidence="4">NAD-dependent protein deacetylase</fullName>
        <ecNumber evidence="4">2.3.1.286</ecNumber>
    </recommendedName>
    <alternativeName>
        <fullName evidence="4">Regulatory protein SIR2 homolog</fullName>
    </alternativeName>
</protein>
<dbReference type="PANTHER" id="PTHR11085:SF4">
    <property type="entry name" value="NAD-DEPENDENT PROTEIN DEACYLASE"/>
    <property type="match status" value="1"/>
</dbReference>
<feature type="binding site" evidence="4">
    <location>
        <position position="107"/>
    </location>
    <ligand>
        <name>NAD(+)</name>
        <dbReference type="ChEBI" id="CHEBI:57540"/>
    </ligand>
</feature>
<dbReference type="HAMAP" id="MF_01968">
    <property type="entry name" value="Sirtuin_ClassU"/>
    <property type="match status" value="1"/>
</dbReference>
<feature type="binding site" evidence="4">
    <location>
        <position position="108"/>
    </location>
    <ligand>
        <name>NAD(+)</name>
        <dbReference type="ChEBI" id="CHEBI:57540"/>
    </ligand>
</feature>
<dbReference type="PANTHER" id="PTHR11085">
    <property type="entry name" value="NAD-DEPENDENT PROTEIN DEACYLASE SIRTUIN-5, MITOCHONDRIAL-RELATED"/>
    <property type="match status" value="1"/>
</dbReference>
<feature type="binding site" evidence="4 5">
    <location>
        <position position="155"/>
    </location>
    <ligand>
        <name>Zn(2+)</name>
        <dbReference type="ChEBI" id="CHEBI:29105"/>
    </ligand>
</feature>
<dbReference type="Gene3D" id="3.30.1600.10">
    <property type="entry name" value="SIR2/SIRT2 'Small Domain"/>
    <property type="match status" value="1"/>
</dbReference>
<feature type="binding site" evidence="4">
    <location>
        <position position="105"/>
    </location>
    <ligand>
        <name>NAD(+)</name>
        <dbReference type="ChEBI" id="CHEBI:57540"/>
    </ligand>
</feature>
<keyword evidence="1 4" id="KW-0963">Cytoplasm</keyword>